<dbReference type="InterPro" id="IPR025404">
    <property type="entry name" value="DUF4130"/>
</dbReference>
<dbReference type="RefSeq" id="WP_062591586.1">
    <property type="nucleotide sequence ID" value="NZ_LQZQ01000045.1"/>
</dbReference>
<dbReference type="EMBL" id="LQZQ01000045">
    <property type="protein sequence ID" value="KYG74479.1"/>
    <property type="molecule type" value="Genomic_DNA"/>
</dbReference>
<dbReference type="Proteomes" id="UP000075583">
    <property type="component" value="Unassembled WGS sequence"/>
</dbReference>
<name>A0A150X6W3_ROSEK</name>
<dbReference type="OrthoDB" id="5290748at2"/>
<comment type="caution">
    <text evidence="2">The sequence shown here is derived from an EMBL/GenBank/DDBJ whole genome shotgun (WGS) entry which is preliminary data.</text>
</comment>
<feature type="domain" description="DUF4130" evidence="1">
    <location>
        <begin position="96"/>
        <end position="262"/>
    </location>
</feature>
<dbReference type="Pfam" id="PF13566">
    <property type="entry name" value="DUF4130"/>
    <property type="match status" value="1"/>
</dbReference>
<gene>
    <name evidence="2" type="ORF">MB14_04510</name>
</gene>
<evidence type="ECO:0000259" key="1">
    <source>
        <dbReference type="Pfam" id="PF13566"/>
    </source>
</evidence>
<dbReference type="AlphaFoldDB" id="A0A150X6W3"/>
<dbReference type="InterPro" id="IPR023875">
    <property type="entry name" value="DNA_repair_put"/>
</dbReference>
<sequence>MYSDSLNLNLTDCILEYDGSFDGFLCAVHEFYLLKLNQVEIQKEGSAQVALFAKRIKVITQLPLAEKVWKRFKIRIGGSGCSQIFRAFLSEEIGVENTLLRYIQHALSATRPIHSDFSHPDVLKVSQMVKSVGREKHRMEAFVRFRRTKDGIYFAHIAPDFNVLPLISKHFQERYADQKWMIYDENRHYALYYDLNKVEVVELRLKEKLELHKNPEGIYDEQEIEFQELWKDYFKSTNIKSRRNDKLHTQHVPKRYWRYLTEKLSDI</sequence>
<dbReference type="STRING" id="279360.MB14_04510"/>
<proteinExistence type="predicted"/>
<organism evidence="2 3">
    <name type="scientific">Roseivirga ehrenbergii (strain DSM 102268 / JCM 13514 / KCTC 12282 / NCIMB 14502 / KMM 6017)</name>
    <dbReference type="NCBI Taxonomy" id="279360"/>
    <lineage>
        <taxon>Bacteria</taxon>
        <taxon>Pseudomonadati</taxon>
        <taxon>Bacteroidota</taxon>
        <taxon>Cytophagia</taxon>
        <taxon>Cytophagales</taxon>
        <taxon>Roseivirgaceae</taxon>
        <taxon>Roseivirga</taxon>
    </lineage>
</organism>
<evidence type="ECO:0000313" key="2">
    <source>
        <dbReference type="EMBL" id="KYG74479.1"/>
    </source>
</evidence>
<accession>A0A150X6W3</accession>
<dbReference type="NCBIfam" id="TIGR03915">
    <property type="entry name" value="SAM_7_link_chp"/>
    <property type="match status" value="1"/>
</dbReference>
<protein>
    <submittedName>
        <fullName evidence="2">DNA metabolism protein</fullName>
    </submittedName>
</protein>
<keyword evidence="3" id="KW-1185">Reference proteome</keyword>
<evidence type="ECO:0000313" key="3">
    <source>
        <dbReference type="Proteomes" id="UP000075583"/>
    </source>
</evidence>
<reference evidence="2" key="1">
    <citation type="submission" date="2016-01" db="EMBL/GenBank/DDBJ databases">
        <title>Genome sequencing of Roseivirga ehrenbergii KMM 6017.</title>
        <authorList>
            <person name="Selvaratnam C."/>
            <person name="Thevarajoo S."/>
            <person name="Goh K.M."/>
            <person name="Ee R."/>
            <person name="Chan K.-G."/>
            <person name="Chong C.S."/>
        </authorList>
    </citation>
    <scope>NUCLEOTIDE SEQUENCE [LARGE SCALE GENOMIC DNA]</scope>
    <source>
        <strain evidence="2">KMM 6017</strain>
    </source>
</reference>